<protein>
    <recommendedName>
        <fullName evidence="5">Charged multivesicular body protein 7</fullName>
    </recommendedName>
</protein>
<evidence type="ECO:0000256" key="2">
    <source>
        <dbReference type="SAM" id="Coils"/>
    </source>
</evidence>
<comment type="similarity">
    <text evidence="1">Belongs to the SNF7 family.</text>
</comment>
<evidence type="ECO:0000256" key="1">
    <source>
        <dbReference type="ARBA" id="ARBA00006190"/>
    </source>
</evidence>
<dbReference type="PANTHER" id="PTHR22761:SF21">
    <property type="entry name" value="CHARGED MULTIVESICULAR BODY PROTEIN 7"/>
    <property type="match status" value="1"/>
</dbReference>
<accession>A0AAW2HJ23</accession>
<evidence type="ECO:0008006" key="5">
    <source>
        <dbReference type="Google" id="ProtNLM"/>
    </source>
</evidence>
<gene>
    <name evidence="4" type="ORF">PYX00_007264</name>
</gene>
<keyword evidence="2" id="KW-0175">Coiled coil</keyword>
<dbReference type="GO" id="GO:0032511">
    <property type="term" value="P:late endosome to vacuole transport via multivesicular body sorting pathway"/>
    <property type="evidence" value="ECO:0007669"/>
    <property type="project" value="TreeGrafter"/>
</dbReference>
<dbReference type="AlphaFoldDB" id="A0AAW2HJ23"/>
<reference evidence="4" key="1">
    <citation type="journal article" date="2024" name="Gigascience">
        <title>Chromosome-level genome of the poultry shaft louse Menopon gallinae provides insight into the host-switching and adaptive evolution of parasitic lice.</title>
        <authorList>
            <person name="Xu Y."/>
            <person name="Ma L."/>
            <person name="Liu S."/>
            <person name="Liang Y."/>
            <person name="Liu Q."/>
            <person name="He Z."/>
            <person name="Tian L."/>
            <person name="Duan Y."/>
            <person name="Cai W."/>
            <person name="Li H."/>
            <person name="Song F."/>
        </authorList>
    </citation>
    <scope>NUCLEOTIDE SEQUENCE</scope>
    <source>
        <strain evidence="4">Cailab_2023a</strain>
    </source>
</reference>
<dbReference type="GO" id="GO:0009898">
    <property type="term" value="C:cytoplasmic side of plasma membrane"/>
    <property type="evidence" value="ECO:0007669"/>
    <property type="project" value="TreeGrafter"/>
</dbReference>
<feature type="region of interest" description="Disordered" evidence="3">
    <location>
        <begin position="395"/>
        <end position="421"/>
    </location>
</feature>
<dbReference type="PANTHER" id="PTHR22761">
    <property type="entry name" value="CHARGED MULTIVESICULAR BODY PROTEIN"/>
    <property type="match status" value="1"/>
</dbReference>
<organism evidence="4">
    <name type="scientific">Menopon gallinae</name>
    <name type="common">poultry shaft louse</name>
    <dbReference type="NCBI Taxonomy" id="328185"/>
    <lineage>
        <taxon>Eukaryota</taxon>
        <taxon>Metazoa</taxon>
        <taxon>Ecdysozoa</taxon>
        <taxon>Arthropoda</taxon>
        <taxon>Hexapoda</taxon>
        <taxon>Insecta</taxon>
        <taxon>Pterygota</taxon>
        <taxon>Neoptera</taxon>
        <taxon>Paraneoptera</taxon>
        <taxon>Psocodea</taxon>
        <taxon>Troctomorpha</taxon>
        <taxon>Phthiraptera</taxon>
        <taxon>Amblycera</taxon>
        <taxon>Menoponidae</taxon>
        <taxon>Menopon</taxon>
    </lineage>
</organism>
<feature type="coiled-coil region" evidence="2">
    <location>
        <begin position="226"/>
        <end position="260"/>
    </location>
</feature>
<evidence type="ECO:0000313" key="4">
    <source>
        <dbReference type="EMBL" id="KAL0269575.1"/>
    </source>
</evidence>
<name>A0AAW2HJ23_9NEOP</name>
<comment type="caution">
    <text evidence="4">The sequence shown here is derived from an EMBL/GenBank/DDBJ whole genome shotgun (WGS) entry which is preliminary data.</text>
</comment>
<dbReference type="Pfam" id="PF25880">
    <property type="entry name" value="WHD_CHMP7_1st"/>
    <property type="match status" value="1"/>
</dbReference>
<dbReference type="GO" id="GO:0000815">
    <property type="term" value="C:ESCRT III complex"/>
    <property type="evidence" value="ECO:0007669"/>
    <property type="project" value="TreeGrafter"/>
</dbReference>
<proteinExistence type="inferred from homology"/>
<dbReference type="Pfam" id="PF03357">
    <property type="entry name" value="Snf7"/>
    <property type="match status" value="1"/>
</dbReference>
<dbReference type="GO" id="GO:0005771">
    <property type="term" value="C:multivesicular body"/>
    <property type="evidence" value="ECO:0007669"/>
    <property type="project" value="TreeGrafter"/>
</dbReference>
<evidence type="ECO:0000256" key="3">
    <source>
        <dbReference type="SAM" id="MobiDB-lite"/>
    </source>
</evidence>
<dbReference type="EMBL" id="JARGDH010000004">
    <property type="protein sequence ID" value="KAL0269575.1"/>
    <property type="molecule type" value="Genomic_DNA"/>
</dbReference>
<dbReference type="InterPro" id="IPR005024">
    <property type="entry name" value="Snf7_fam"/>
</dbReference>
<sequence>MGPVQEDKFTYPECWKDDMRMNALFAPFRAKSVNPTDWESKMKFWTSLIEQWCIYRKTPFVDMSVLCHDFRRKDKTPSCLNEVLNHLQSNKTLISKDAFLQMTEPSWKSWAFQVLVTNPLKWTLNKVASTIRRNENSTACIHYPALQKLGEKLFEKVPDSAKGKLLTMKHVQKISQINDTDVLQLLLQWLCFLRLAVLHQHSLEMVVKFQKTAKENLTVTDVDKALFSLEQNREMLQENINRLEDERDKLMDEARKSVADKKMVTAKRCLRRKKAVENVLKKMEGGAENVENLIYEIQMAKMDSVILDCYKTGVTALNKYFKDNGLTKENVMETKNELQEILTFKSGIDSILVESLDSEAGQDSDDLEEELRILLAENNAENEKTDDLHDVLDKLPEVPSETPEPVKNLEKKLAGLSLESS</sequence>
<dbReference type="GO" id="GO:0006900">
    <property type="term" value="P:vesicle budding from membrane"/>
    <property type="evidence" value="ECO:0007669"/>
    <property type="project" value="TreeGrafter"/>
</dbReference>